<feature type="domain" description="DUF2921" evidence="13">
    <location>
        <begin position="52"/>
        <end position="268"/>
    </location>
</feature>
<comment type="subcellular location">
    <subcellularLocation>
        <location evidence="2">Endomembrane system</location>
        <topology evidence="2">Multi-pass membrane protein</topology>
    </subcellularLocation>
</comment>
<name>A0A6N2BGW5_SOLCI</name>
<reference evidence="14" key="1">
    <citation type="submission" date="2019-05" db="EMBL/GenBank/DDBJ databases">
        <title>The de novo reference genome and transcriptome assemblies of the wild tomato species Solanum chilense.</title>
        <authorList>
            <person name="Stam R."/>
            <person name="Nosenko T."/>
            <person name="Hoerger A.C."/>
            <person name="Stephan W."/>
            <person name="Seidel M.A."/>
            <person name="Kuhn J.M.M."/>
            <person name="Haberer G."/>
            <person name="Tellier A."/>
        </authorList>
    </citation>
    <scope>NUCLEOTIDE SEQUENCE</scope>
    <source>
        <tissue evidence="14">Mature leaves</tissue>
    </source>
</reference>
<keyword evidence="8 10" id="KW-1133">Transmembrane helix</keyword>
<evidence type="ECO:0000256" key="1">
    <source>
        <dbReference type="ARBA" id="ARBA00000900"/>
    </source>
</evidence>
<feature type="transmembrane region" description="Helical" evidence="10">
    <location>
        <begin position="734"/>
        <end position="755"/>
    </location>
</feature>
<keyword evidence="11" id="KW-0732">Signal</keyword>
<feature type="transmembrane region" description="Helical" evidence="10">
    <location>
        <begin position="858"/>
        <end position="877"/>
    </location>
</feature>
<keyword evidence="9 10" id="KW-0472">Membrane</keyword>
<sequence length="1068" mass="121105">MSFFASYWTMASIIIWLMLLSVGFVHSYVVDGELGPRTRASMPYKYERTDEVKKECAFVLASASELEPDDNRIYSIKHELSFLNGDWRQVSNGAASIMPFDDRDLSNRSSDLRSPLNLVSFWVTNVDRAHQSKKSVSVSGILQIGITLDGLFSSKPYERSPHFDIWPGHSQLSVTFEGVYIESKKNQGERVMCLLGTTMLPSRQQESTDPWQWVKESGYTNQPPLMQDDRILLVLHYPRTNTLTNRAVLGTMKSLNPKTSFKYFDEVHMSSWLGTSSKYEFGSEKFVSKACDPYPYKDSLSTEINTYRGLDFCYILQRFTQQEALTVVPNWKCNGTDDFCSQLGPFRSDKEINATDGGFKDVKLVLQDVRCDTISVKDNVTSSRVSSVFRVISPLENQFTAAQRTGLSNMTLSAEGIWKSSSGQLCMVGCRGVVGAEDSNCDSRICLYVPLSFSITQRSIIIGHFSSIDGSSRRYFPLSFEKLIRPVELWDQYTASRPYYEYSKINAAATVLEKNEPFTLGSMFKKSLLTFPRLEDADSFSVSLSILSEDLSLHTSAVADQIAGSANQRVEIEMEILSLGQMFGPLTNGSMGEKENSYHAKAEYTEKQLLLNVSAQLSLTGTSYSNISLLFVEGMYDPHVGNMYLIGCRDVRASWKILSESMDLEAGLDCLIEVVITYPPTTARWLVNPTAKISVSSQRNDDDPLYFNPVNIKTFPIMYRKQREDILSRRGVEGILRILTLSLAIFCILSQLFYIRDNAESVPYVSLAMLGVQALGYGLPLITGAEALFKMMGAEINETPSYDLDNSQWIRLIDYTVKVLVLVAFLVTARLSQKVWRSRIRLSARSPLEPHRVPSDKWVLVSTVVMHVAGYIIVLFIHSFNTSQKPLHAERYVDSTGNFHTLREWETELEEYMGLIQDLFLLPQVIGNLFWQIHCKPLRKLYYIGLTSVRLLPHVYDYIRSPVPNPYYSEEYEFVNPRFDFYTKFGDIAIPVAAVVLAVVVYIQQRWNYEKLSQTLRLGKIKLLPVGSRVYESYDRASSLYPPTARDRSANTRCSLFASNIFILNDVI</sequence>
<comment type="catalytic activity">
    <reaction evidence="1">
        <text>S-ubiquitinyl-[E2 ubiquitin-conjugating enzyme]-L-cysteine + [acceptor protein]-L-lysine = [E2 ubiquitin-conjugating enzyme]-L-cysteine + N(6)-ubiquitinyl-[acceptor protein]-L-lysine.</text>
        <dbReference type="EC" id="2.3.2.27"/>
    </reaction>
</comment>
<evidence type="ECO:0000256" key="11">
    <source>
        <dbReference type="SAM" id="SignalP"/>
    </source>
</evidence>
<proteinExistence type="predicted"/>
<dbReference type="GO" id="GO:0012505">
    <property type="term" value="C:endomembrane system"/>
    <property type="evidence" value="ECO:0007669"/>
    <property type="project" value="UniProtKB-SubCell"/>
</dbReference>
<organism evidence="14">
    <name type="scientific">Solanum chilense</name>
    <name type="common">Tomato</name>
    <name type="synonym">Lycopersicon chilense</name>
    <dbReference type="NCBI Taxonomy" id="4083"/>
    <lineage>
        <taxon>Eukaryota</taxon>
        <taxon>Viridiplantae</taxon>
        <taxon>Streptophyta</taxon>
        <taxon>Embryophyta</taxon>
        <taxon>Tracheophyta</taxon>
        <taxon>Spermatophyta</taxon>
        <taxon>Magnoliopsida</taxon>
        <taxon>eudicotyledons</taxon>
        <taxon>Gunneridae</taxon>
        <taxon>Pentapetalae</taxon>
        <taxon>asterids</taxon>
        <taxon>lamiids</taxon>
        <taxon>Solanales</taxon>
        <taxon>Solanaceae</taxon>
        <taxon>Solanoideae</taxon>
        <taxon>Solaneae</taxon>
        <taxon>Solanum</taxon>
        <taxon>Solanum subgen. Lycopersicon</taxon>
    </lineage>
</organism>
<dbReference type="AlphaFoldDB" id="A0A6N2BGW5"/>
<dbReference type="InterPro" id="IPR021319">
    <property type="entry name" value="DUF2921"/>
</dbReference>
<feature type="domain" description="SWEET-like" evidence="12">
    <location>
        <begin position="722"/>
        <end position="1011"/>
    </location>
</feature>
<evidence type="ECO:0000259" key="12">
    <source>
        <dbReference type="Pfam" id="PF11145"/>
    </source>
</evidence>
<dbReference type="GO" id="GO:0061630">
    <property type="term" value="F:ubiquitin protein ligase activity"/>
    <property type="evidence" value="ECO:0007669"/>
    <property type="project" value="UniProtKB-EC"/>
</dbReference>
<feature type="transmembrane region" description="Helical" evidence="10">
    <location>
        <begin position="767"/>
        <end position="789"/>
    </location>
</feature>
<evidence type="ECO:0000256" key="8">
    <source>
        <dbReference type="ARBA" id="ARBA00022989"/>
    </source>
</evidence>
<comment type="caution">
    <text evidence="14">The sequence shown here is derived from an EMBL/GenBank/DDBJ whole genome shotgun (WGS) entry which is preliminary data.</text>
</comment>
<dbReference type="InterPro" id="IPR057425">
    <property type="entry name" value="DUF2921_N"/>
</dbReference>
<keyword evidence="6 10" id="KW-0812">Transmembrane</keyword>
<feature type="domain" description="DUF2921" evidence="13">
    <location>
        <begin position="287"/>
        <end position="476"/>
    </location>
</feature>
<accession>A0A6N2BGW5</accession>
<evidence type="ECO:0000256" key="9">
    <source>
        <dbReference type="ARBA" id="ARBA00023136"/>
    </source>
</evidence>
<evidence type="ECO:0000256" key="10">
    <source>
        <dbReference type="SAM" id="Phobius"/>
    </source>
</evidence>
<feature type="transmembrane region" description="Helical" evidence="10">
    <location>
        <begin position="809"/>
        <end position="831"/>
    </location>
</feature>
<dbReference type="Pfam" id="PF11145">
    <property type="entry name" value="DUF2921"/>
    <property type="match status" value="1"/>
</dbReference>
<evidence type="ECO:0000256" key="2">
    <source>
        <dbReference type="ARBA" id="ARBA00004127"/>
    </source>
</evidence>
<keyword evidence="7" id="KW-0833">Ubl conjugation pathway</keyword>
<dbReference type="EC" id="2.3.2.27" evidence="4"/>
<feature type="chain" id="PRO_5027077973" description="RING-type E3 ubiquitin transferase" evidence="11">
    <location>
        <begin position="28"/>
        <end position="1068"/>
    </location>
</feature>
<gene>
    <name evidence="14" type="ORF">EJD97_010935</name>
</gene>
<feature type="signal peptide" evidence="11">
    <location>
        <begin position="1"/>
        <end position="27"/>
    </location>
</feature>
<feature type="domain" description="DUF2921" evidence="13">
    <location>
        <begin position="517"/>
        <end position="710"/>
    </location>
</feature>
<dbReference type="Pfam" id="PF25333">
    <property type="entry name" value="DUF2921_N"/>
    <property type="match status" value="3"/>
</dbReference>
<dbReference type="EMBL" id="RXGB01002771">
    <property type="protein sequence ID" value="TMW93975.1"/>
    <property type="molecule type" value="Genomic_DNA"/>
</dbReference>
<evidence type="ECO:0000259" key="13">
    <source>
        <dbReference type="Pfam" id="PF25333"/>
    </source>
</evidence>
<dbReference type="PANTHER" id="PTHR33389">
    <property type="entry name" value="FAMILY PROTEIN, PUTATIVE (DUF2921)-RELATED"/>
    <property type="match status" value="1"/>
</dbReference>
<evidence type="ECO:0000256" key="3">
    <source>
        <dbReference type="ARBA" id="ARBA00004906"/>
    </source>
</evidence>
<keyword evidence="5" id="KW-0808">Transferase</keyword>
<evidence type="ECO:0000256" key="7">
    <source>
        <dbReference type="ARBA" id="ARBA00022786"/>
    </source>
</evidence>
<dbReference type="PANTHER" id="PTHR33389:SF4">
    <property type="entry name" value="PII, URIDYLYLTRANSFERASE (DUF2921)"/>
    <property type="match status" value="1"/>
</dbReference>
<evidence type="ECO:0000256" key="4">
    <source>
        <dbReference type="ARBA" id="ARBA00012483"/>
    </source>
</evidence>
<protein>
    <recommendedName>
        <fullName evidence="4">RING-type E3 ubiquitin transferase</fullName>
        <ecNumber evidence="4">2.3.2.27</ecNumber>
    </recommendedName>
</protein>
<feature type="transmembrane region" description="Helical" evidence="10">
    <location>
        <begin position="981"/>
        <end position="1003"/>
    </location>
</feature>
<evidence type="ECO:0000313" key="14">
    <source>
        <dbReference type="EMBL" id="TMW93975.1"/>
    </source>
</evidence>
<evidence type="ECO:0000256" key="6">
    <source>
        <dbReference type="ARBA" id="ARBA00022692"/>
    </source>
</evidence>
<evidence type="ECO:0000256" key="5">
    <source>
        <dbReference type="ARBA" id="ARBA00022679"/>
    </source>
</evidence>
<comment type="pathway">
    <text evidence="3">Protein modification; protein ubiquitination.</text>
</comment>